<dbReference type="STRING" id="400727.A0A2T7NZR2"/>
<dbReference type="PROSITE" id="PS00658">
    <property type="entry name" value="FORK_HEAD_2"/>
    <property type="match status" value="1"/>
</dbReference>
<dbReference type="InterPro" id="IPR047208">
    <property type="entry name" value="FOXG1"/>
</dbReference>
<feature type="region of interest" description="Disordered" evidence="3">
    <location>
        <begin position="135"/>
        <end position="180"/>
    </location>
</feature>
<dbReference type="SMART" id="SM00339">
    <property type="entry name" value="FH"/>
    <property type="match status" value="1"/>
</dbReference>
<dbReference type="PANTHER" id="PTHR46617:SF3">
    <property type="entry name" value="FORKHEAD BOX PROTEIN G1"/>
    <property type="match status" value="1"/>
</dbReference>
<evidence type="ECO:0000256" key="1">
    <source>
        <dbReference type="ARBA" id="ARBA00023125"/>
    </source>
</evidence>
<feature type="compositionally biased region" description="Low complexity" evidence="3">
    <location>
        <begin position="354"/>
        <end position="364"/>
    </location>
</feature>
<keyword evidence="2" id="KW-0539">Nucleus</keyword>
<dbReference type="InterPro" id="IPR036390">
    <property type="entry name" value="WH_DNA-bd_sf"/>
</dbReference>
<dbReference type="GO" id="GO:1990837">
    <property type="term" value="F:sequence-specific double-stranded DNA binding"/>
    <property type="evidence" value="ECO:0007669"/>
    <property type="project" value="TreeGrafter"/>
</dbReference>
<dbReference type="PROSITE" id="PS50039">
    <property type="entry name" value="FORK_HEAD_3"/>
    <property type="match status" value="1"/>
</dbReference>
<comment type="subcellular location">
    <subcellularLocation>
        <location evidence="2">Nucleus</location>
    </subcellularLocation>
</comment>
<evidence type="ECO:0000313" key="6">
    <source>
        <dbReference type="Proteomes" id="UP000245119"/>
    </source>
</evidence>
<dbReference type="FunFam" id="1.10.10.10:FF:000135">
    <property type="entry name" value="forkhead box protein G1"/>
    <property type="match status" value="1"/>
</dbReference>
<feature type="region of interest" description="Disordered" evidence="3">
    <location>
        <begin position="49"/>
        <end position="119"/>
    </location>
</feature>
<keyword evidence="6" id="KW-1185">Reference proteome</keyword>
<dbReference type="Gene3D" id="1.10.10.10">
    <property type="entry name" value="Winged helix-like DNA-binding domain superfamily/Winged helix DNA-binding domain"/>
    <property type="match status" value="1"/>
</dbReference>
<dbReference type="GO" id="GO:0003700">
    <property type="term" value="F:DNA-binding transcription factor activity"/>
    <property type="evidence" value="ECO:0007669"/>
    <property type="project" value="InterPro"/>
</dbReference>
<dbReference type="InterPro" id="IPR030456">
    <property type="entry name" value="TF_fork_head_CS_2"/>
</dbReference>
<feature type="domain" description="Fork-head" evidence="4">
    <location>
        <begin position="177"/>
        <end position="288"/>
    </location>
</feature>
<feature type="compositionally biased region" description="Basic and acidic residues" evidence="3">
    <location>
        <begin position="140"/>
        <end position="155"/>
    </location>
</feature>
<dbReference type="OrthoDB" id="6230630at2759"/>
<dbReference type="AlphaFoldDB" id="A0A2T7NZR2"/>
<dbReference type="InterPro" id="IPR018122">
    <property type="entry name" value="TF_fork_head_CS_1"/>
</dbReference>
<evidence type="ECO:0000259" key="4">
    <source>
        <dbReference type="PROSITE" id="PS50039"/>
    </source>
</evidence>
<name>A0A2T7NZR2_POMCA</name>
<feature type="compositionally biased region" description="Polar residues" evidence="3">
    <location>
        <begin position="157"/>
        <end position="167"/>
    </location>
</feature>
<feature type="compositionally biased region" description="Polar residues" evidence="3">
    <location>
        <begin position="377"/>
        <end position="394"/>
    </location>
</feature>
<dbReference type="GO" id="GO:0005634">
    <property type="term" value="C:nucleus"/>
    <property type="evidence" value="ECO:0007669"/>
    <property type="project" value="UniProtKB-SubCell"/>
</dbReference>
<dbReference type="PANTHER" id="PTHR46617">
    <property type="entry name" value="FORKHEAD BOX PROTEIN G1"/>
    <property type="match status" value="1"/>
</dbReference>
<feature type="region of interest" description="Disordered" evidence="3">
    <location>
        <begin position="354"/>
        <end position="394"/>
    </location>
</feature>
<protein>
    <recommendedName>
        <fullName evidence="4">Fork-head domain-containing protein</fullName>
    </recommendedName>
</protein>
<dbReference type="EMBL" id="PZQS01000008">
    <property type="protein sequence ID" value="PVD26657.1"/>
    <property type="molecule type" value="Genomic_DNA"/>
</dbReference>
<proteinExistence type="predicted"/>
<feature type="DNA-binding region" description="Fork-head" evidence="2">
    <location>
        <begin position="177"/>
        <end position="288"/>
    </location>
</feature>
<dbReference type="PROSITE" id="PS00657">
    <property type="entry name" value="FORK_HEAD_1"/>
    <property type="match status" value="1"/>
</dbReference>
<dbReference type="GO" id="GO:0006357">
    <property type="term" value="P:regulation of transcription by RNA polymerase II"/>
    <property type="evidence" value="ECO:0007669"/>
    <property type="project" value="TreeGrafter"/>
</dbReference>
<dbReference type="InterPro" id="IPR036388">
    <property type="entry name" value="WH-like_DNA-bd_sf"/>
</dbReference>
<dbReference type="Proteomes" id="UP000245119">
    <property type="component" value="Linkage Group LG8"/>
</dbReference>
<organism evidence="5 6">
    <name type="scientific">Pomacea canaliculata</name>
    <name type="common">Golden apple snail</name>
    <dbReference type="NCBI Taxonomy" id="400727"/>
    <lineage>
        <taxon>Eukaryota</taxon>
        <taxon>Metazoa</taxon>
        <taxon>Spiralia</taxon>
        <taxon>Lophotrochozoa</taxon>
        <taxon>Mollusca</taxon>
        <taxon>Gastropoda</taxon>
        <taxon>Caenogastropoda</taxon>
        <taxon>Architaenioglossa</taxon>
        <taxon>Ampullarioidea</taxon>
        <taxon>Ampullariidae</taxon>
        <taxon>Pomacea</taxon>
    </lineage>
</organism>
<evidence type="ECO:0000256" key="3">
    <source>
        <dbReference type="SAM" id="MobiDB-lite"/>
    </source>
</evidence>
<dbReference type="PRINTS" id="PR00053">
    <property type="entry name" value="FORKHEAD"/>
</dbReference>
<feature type="region of interest" description="Disordered" evidence="3">
    <location>
        <begin position="269"/>
        <end position="303"/>
    </location>
</feature>
<evidence type="ECO:0000256" key="2">
    <source>
        <dbReference type="PROSITE-ProRule" id="PRU00089"/>
    </source>
</evidence>
<keyword evidence="1 2" id="KW-0238">DNA-binding</keyword>
<sequence length="491" mass="53721">MHQATCPGRLPRSLNPFGMRRVLGEEDWGAVDAGSDVDDSDVNCQAVDVASDDSFSPSSFADETRVSVDHGDSVDESDSRKDRGMMVDRKERRWRPDDHRSQERMEDERRWSDGKGRGCEQLRSAEEEMVLDMSMGGSGEDAHSQADKRDCKDEQTAPDTKTVVSSTKGEDEKKPDKPPFSYNALIMMAIRSSPEKRMTLSQIYEFIMKNFPYYRGNKQGWQNSIRHNLSLNKCFLKVPRHYDDPAGFVLFRVHIPPWHQLGTRDGLRAGWRPPPLSFPNGTQHSHPQPPPPSPPRPFHLPSLHPHAQAAHLFQQHSPTGVAQFPQLPANLLSFSIDKLLAKAAGVDVDAGVGTTTPGASSSSSRADISANKLGDSETATDNENKGRTATSPPTTNFPLFFGASAAPVLMPPLAHAQACSGSAATLASDLYGRLRAATFSNFPIASVFGSLQGMEESAMDAVRNSMRVEPRALIGSPNSSFTPVNSHGRTS</sequence>
<accession>A0A2T7NZR2</accession>
<evidence type="ECO:0000313" key="5">
    <source>
        <dbReference type="EMBL" id="PVD26657.1"/>
    </source>
</evidence>
<comment type="caution">
    <text evidence="5">The sequence shown here is derived from an EMBL/GenBank/DDBJ whole genome shotgun (WGS) entry which is preliminary data.</text>
</comment>
<dbReference type="Pfam" id="PF00250">
    <property type="entry name" value="Forkhead"/>
    <property type="match status" value="1"/>
</dbReference>
<reference evidence="5 6" key="1">
    <citation type="submission" date="2018-04" db="EMBL/GenBank/DDBJ databases">
        <title>The genome of golden apple snail Pomacea canaliculata provides insight into stress tolerance and invasive adaptation.</title>
        <authorList>
            <person name="Liu C."/>
            <person name="Liu B."/>
            <person name="Ren Y."/>
            <person name="Zhang Y."/>
            <person name="Wang H."/>
            <person name="Li S."/>
            <person name="Jiang F."/>
            <person name="Yin L."/>
            <person name="Zhang G."/>
            <person name="Qian W."/>
            <person name="Fan W."/>
        </authorList>
    </citation>
    <scope>NUCLEOTIDE SEQUENCE [LARGE SCALE GENOMIC DNA]</scope>
    <source>
        <strain evidence="5">SZHN2017</strain>
        <tissue evidence="5">Muscle</tissue>
    </source>
</reference>
<dbReference type="SUPFAM" id="SSF46785">
    <property type="entry name" value="Winged helix' DNA-binding domain"/>
    <property type="match status" value="1"/>
</dbReference>
<feature type="compositionally biased region" description="Pro residues" evidence="3">
    <location>
        <begin position="287"/>
        <end position="298"/>
    </location>
</feature>
<feature type="compositionally biased region" description="Low complexity" evidence="3">
    <location>
        <begin position="49"/>
        <end position="61"/>
    </location>
</feature>
<dbReference type="InterPro" id="IPR001766">
    <property type="entry name" value="Fork_head_dom"/>
</dbReference>
<feature type="compositionally biased region" description="Basic and acidic residues" evidence="3">
    <location>
        <begin position="62"/>
        <end position="119"/>
    </location>
</feature>
<gene>
    <name evidence="5" type="ORF">C0Q70_14335</name>
</gene>
<feature type="compositionally biased region" description="Basic and acidic residues" evidence="3">
    <location>
        <begin position="168"/>
        <end position="177"/>
    </location>
</feature>